<dbReference type="InterPro" id="IPR014030">
    <property type="entry name" value="Ketoacyl_synth_N"/>
</dbReference>
<dbReference type="PANTHER" id="PTHR43775:SF37">
    <property type="entry name" value="SI:DKEY-61P9.11"/>
    <property type="match status" value="1"/>
</dbReference>
<dbReference type="PROSITE" id="PS50075">
    <property type="entry name" value="CARRIER"/>
    <property type="match status" value="1"/>
</dbReference>
<dbReference type="Gene3D" id="3.40.50.1820">
    <property type="entry name" value="alpha/beta hydrolase"/>
    <property type="match status" value="1"/>
</dbReference>
<dbReference type="SMART" id="SM00825">
    <property type="entry name" value="PKS_KS"/>
    <property type="match status" value="1"/>
</dbReference>
<dbReference type="Gene3D" id="3.40.47.10">
    <property type="match status" value="1"/>
</dbReference>
<dbReference type="GO" id="GO:0044550">
    <property type="term" value="P:secondary metabolite biosynthetic process"/>
    <property type="evidence" value="ECO:0007669"/>
    <property type="project" value="TreeGrafter"/>
</dbReference>
<evidence type="ECO:0000313" key="10">
    <source>
        <dbReference type="EMBL" id="USW58744.1"/>
    </source>
</evidence>
<dbReference type="InterPro" id="IPR049900">
    <property type="entry name" value="PKS_mFAS_DH"/>
</dbReference>
<evidence type="ECO:0000259" key="8">
    <source>
        <dbReference type="PROSITE" id="PS52004"/>
    </source>
</evidence>
<dbReference type="PROSITE" id="PS52019">
    <property type="entry name" value="PKS_MFAS_DH"/>
    <property type="match status" value="1"/>
</dbReference>
<dbReference type="InterPro" id="IPR018201">
    <property type="entry name" value="Ketoacyl_synth_AS"/>
</dbReference>
<dbReference type="SUPFAM" id="SSF53474">
    <property type="entry name" value="alpha/beta-Hydrolases"/>
    <property type="match status" value="1"/>
</dbReference>
<dbReference type="Gene3D" id="3.40.366.10">
    <property type="entry name" value="Malonyl-Coenzyme A Acyl Carrier Protein, domain 2"/>
    <property type="match status" value="3"/>
</dbReference>
<dbReference type="InterPro" id="IPR001031">
    <property type="entry name" value="Thioesterase"/>
</dbReference>
<dbReference type="Proteomes" id="UP001056384">
    <property type="component" value="Chromosome 11"/>
</dbReference>
<dbReference type="GO" id="GO:0004312">
    <property type="term" value="F:fatty acid synthase activity"/>
    <property type="evidence" value="ECO:0007669"/>
    <property type="project" value="TreeGrafter"/>
</dbReference>
<dbReference type="Gene3D" id="3.10.129.110">
    <property type="entry name" value="Polyketide synthase dehydratase"/>
    <property type="match status" value="1"/>
</dbReference>
<evidence type="ECO:0000256" key="2">
    <source>
        <dbReference type="ARBA" id="ARBA00022553"/>
    </source>
</evidence>
<evidence type="ECO:0000256" key="6">
    <source>
        <dbReference type="SAM" id="MobiDB-lite"/>
    </source>
</evidence>
<dbReference type="GO" id="GO:0004315">
    <property type="term" value="F:3-oxoacyl-[acyl-carrier-protein] synthase activity"/>
    <property type="evidence" value="ECO:0007669"/>
    <property type="project" value="InterPro"/>
</dbReference>
<dbReference type="InterPro" id="IPR016039">
    <property type="entry name" value="Thiolase-like"/>
</dbReference>
<feature type="compositionally biased region" description="Polar residues" evidence="6">
    <location>
        <begin position="1590"/>
        <end position="1603"/>
    </location>
</feature>
<feature type="region of interest" description="Disordered" evidence="6">
    <location>
        <begin position="1711"/>
        <end position="1769"/>
    </location>
</feature>
<dbReference type="InterPro" id="IPR001227">
    <property type="entry name" value="Ac_transferase_dom_sf"/>
</dbReference>
<feature type="region of interest" description="N-terminal hotdog fold" evidence="5">
    <location>
        <begin position="1281"/>
        <end position="1411"/>
    </location>
</feature>
<dbReference type="InterPro" id="IPR016036">
    <property type="entry name" value="Malonyl_transacylase_ACP-bd"/>
</dbReference>
<feature type="domain" description="Ketosynthase family 3 (KS3)" evidence="8">
    <location>
        <begin position="372"/>
        <end position="802"/>
    </location>
</feature>
<feature type="compositionally biased region" description="Low complexity" evidence="6">
    <location>
        <begin position="1731"/>
        <end position="1740"/>
    </location>
</feature>
<dbReference type="InterPro" id="IPR029058">
    <property type="entry name" value="AB_hydrolase_fold"/>
</dbReference>
<feature type="compositionally biased region" description="Low complexity" evidence="6">
    <location>
        <begin position="1622"/>
        <end position="1643"/>
    </location>
</feature>
<dbReference type="InterPro" id="IPR049551">
    <property type="entry name" value="PKS_DH_C"/>
</dbReference>
<proteinExistence type="predicted"/>
<dbReference type="Pfam" id="PF16073">
    <property type="entry name" value="SAT"/>
    <property type="match status" value="1"/>
</dbReference>
<dbReference type="SUPFAM" id="SSF53901">
    <property type="entry name" value="Thiolase-like"/>
    <property type="match status" value="1"/>
</dbReference>
<dbReference type="SUPFAM" id="SSF55048">
    <property type="entry name" value="Probable ACP-binding domain of malonyl-CoA ACP transacylase"/>
    <property type="match status" value="1"/>
</dbReference>
<reference evidence="10" key="1">
    <citation type="submission" date="2022-06" db="EMBL/GenBank/DDBJ databases">
        <title>Complete genome sequences of two strains of the flax pathogen Septoria linicola.</title>
        <authorList>
            <person name="Lapalu N."/>
            <person name="Simon A."/>
            <person name="Demenou B."/>
            <person name="Paumier D."/>
            <person name="Guillot M.-P."/>
            <person name="Gout L."/>
            <person name="Valade R."/>
        </authorList>
    </citation>
    <scope>NUCLEOTIDE SEQUENCE</scope>
    <source>
        <strain evidence="10">SE15195</strain>
    </source>
</reference>
<dbReference type="InterPro" id="IPR049552">
    <property type="entry name" value="PKS_DH_N"/>
</dbReference>
<dbReference type="InterPro" id="IPR030918">
    <property type="entry name" value="PT_fungal_PKS"/>
</dbReference>
<evidence type="ECO:0000256" key="3">
    <source>
        <dbReference type="ARBA" id="ARBA00022679"/>
    </source>
</evidence>
<dbReference type="PANTHER" id="PTHR43775">
    <property type="entry name" value="FATTY ACID SYNTHASE"/>
    <property type="match status" value="1"/>
</dbReference>
<dbReference type="InterPro" id="IPR050091">
    <property type="entry name" value="PKS_NRPS_Biosynth_Enz"/>
</dbReference>
<dbReference type="PROSITE" id="PS52004">
    <property type="entry name" value="KS3_2"/>
    <property type="match status" value="1"/>
</dbReference>
<dbReference type="GO" id="GO:0006633">
    <property type="term" value="P:fatty acid biosynthetic process"/>
    <property type="evidence" value="ECO:0007669"/>
    <property type="project" value="InterPro"/>
</dbReference>
<dbReference type="SMART" id="SM00827">
    <property type="entry name" value="PKS_AT"/>
    <property type="match status" value="1"/>
</dbReference>
<keyword evidence="1" id="KW-0596">Phosphopantetheine</keyword>
<dbReference type="Pfam" id="PF00109">
    <property type="entry name" value="ketoacyl-synt"/>
    <property type="match status" value="1"/>
</dbReference>
<keyword evidence="3 10" id="KW-0808">Transferase</keyword>
<dbReference type="InterPro" id="IPR020841">
    <property type="entry name" value="PKS_Beta-ketoAc_synthase_dom"/>
</dbReference>
<keyword evidence="2" id="KW-0597">Phosphoprotein</keyword>
<accession>A0A9Q9B0J5</accession>
<dbReference type="Pfam" id="PF00698">
    <property type="entry name" value="Acyl_transf_1"/>
    <property type="match status" value="1"/>
</dbReference>
<dbReference type="InterPro" id="IPR016035">
    <property type="entry name" value="Acyl_Trfase/lysoPLipase"/>
</dbReference>
<dbReference type="Pfam" id="PF00550">
    <property type="entry name" value="PP-binding"/>
    <property type="match status" value="1"/>
</dbReference>
<sequence>MGKISIFAGLGSDVLFSKATRDQALRDCRSPHGKVLIEGCHKVFIEEVNRASKDTTCDPKINLDDFKTTRDLVEPCHRYHGNPIVQNASIVIVQALRYLALEQHTRDSGSRNVAVGAFCTGLLTAVAVATSTDSLQFLARAKQCFRAAVLIGLSSWRMRQKVTTVPSDLPWSLLVTNIGEREMSSIISNYESKEARSHVFVSAVNSASCVTLSGSGKSLRRFVESALPTRCSIRPTHLRSLYHSPEHGPAEVAHLLKIFEAQETSFPMLRDLNVPLLSTIDGSLITCDRSHENGDLLARILEMILATPTNWMAVQDAALSCAREIVNEHNDSANAIWNFGPGYGALTGHQYADCDIDVRDVSQWRDSDNTDNDDIAIVGVGIDLPDAPNLDALWRNLMEGVNSCSEIPKDRFHIEDYYTGGDSKPLNSSRSMATKYGNFVDDPFSFDAALFGISPREASSIDPQQRLMLQTVYRALEHAGYVPDSTPSFSRETFGCFVGSATLDYVDNLKDNIDVYYSPGTLRAFISGRVSYAFKWSGPSITVDTACSSSLTALYQAARAIAAGDCRAAIAGGVNVITSPDMYLGLDKAHFLSPSGQCKAFDESADGYCRSEGCASFVLKRLSDALAENDRVLGVIKGIAVNQSGSTSSITHPHAPTQERLFDSLLKNSDVAPHDVTVVEAHGTGTQAGDPNELRSIRGVFAQQRPSDNKLHVTSLKSNIGHLEAASGGAALAKLLLMLRHQRIPPQALLRNLNPAIDELGVDGTCISINAVDWKTINSKKRIALLNNFGAAGSNGALLLQEHIDDRSLDNTQQEPETMVFGCSAMSAELLEQARESLVLFLKDQVPDIRLSDICYTSTARRSLGDHRLSVTAKSIAGLAAALEKAKDSTVPDSPRPIVFLFSGQGSQYAGMGKGLLDLLPVFKSIVLQCDQLLVGWGYPGCLNVIQADSTEGFDTKNSENIQSLQCGVFVLEVALAGALVQLGVKPTLVAGHSLGELAALVTAGVLDIESGLWLVAERARLIVEKCDLFESSMLAINMAATQARQEILSLEQFGSLTISCENSPGDCVIGGSIAELERLENYISEDKDYKATRLDVPVGYHTAALDPVLKPLALAADNLSFSAPKISTASNVLGRVIEVGEEGIFHRDYVAHHCKGPVAFNSSIIDAYEQDEDLTHARWIEIGPHPMLLPMIAQHGAGERSATLRKNKPADQTIAELFSSLYQDHDGTIAWRELYEKLPCRPRLVDLPESPMDKKLYLIPLKRESAQAGDEIAESKTTLFTLLKSRIETDDEAEAVFETPIHELSSMIKGHIVCGAALCPASIYTEMALAAITLYTGEDKAEQTAFKISAIRFLRPLLYVEGANDVVRITLRRQDQDKSDTSFEVSSFATPASDAKIHCFGTIKEQPHSKAGSKLRATEQALSRRKTMFQNGDHQTFSTTIMYDKIFSRVVEYSSTYQAVKKIYMDDRLEEIFAACTLPASEHRYAGQPILLDTMLHVAGFAANLNVDNETVCICHHVHSTMVLRKEFRPGQAFDVHCSNFVNPEDADCILAEAHAVDDEGIIAVIKGMEFRKTKLAKLQQAFDFASRPPSQINSKPVSASHSPVRRSEQPVAQEPEAATSRRTSSTPGTSSPGTSRSTVTSQDTVITILSDATGLEPDKITPRTTLAAMGVDSIMMFELDRKLEEAMGQKPSVAELSACKTVGDMETLVSKSASRGATPVATQRKSSPRSRNSSKPESLAGPEKPRKTSEPLPLSDTNSKTSPEDNLSTSMIELLQRRLGSIHGPQQIQRGDEPSLASPIYLIHPGAGICLHYNRLSSLGRDVYTIQDGRLLVDRNDDWKCIEDVAENYSKMVSEHSVDAQYAGIILAGWSFGGIIAFEAARRILSLGGIQVLGVVLIDPPPPMNHQPIAQETIEVAMAATLKASRPRSREVADFEAAIAALTIRNNLRRAALLGKYRPSREVPMPRITLLRSVEGLDLGVKDLPENEWLHDRSDKSVCTGAWQDLMRHPIDVLDIPGDHFTPFEADNIEGTASAIREACKNLEVG</sequence>
<dbReference type="InterPro" id="IPR009081">
    <property type="entry name" value="PP-bd_ACP"/>
</dbReference>
<feature type="active site" description="Proton acceptor; for dehydratase activity" evidence="5">
    <location>
        <position position="1312"/>
    </location>
</feature>
<evidence type="ECO:0000313" key="11">
    <source>
        <dbReference type="Proteomes" id="UP001056384"/>
    </source>
</evidence>
<dbReference type="SUPFAM" id="SSF52151">
    <property type="entry name" value="FabD/lysophospholipase-like"/>
    <property type="match status" value="1"/>
</dbReference>
<feature type="compositionally biased region" description="Polar residues" evidence="6">
    <location>
        <begin position="1757"/>
        <end position="1769"/>
    </location>
</feature>
<evidence type="ECO:0000256" key="1">
    <source>
        <dbReference type="ARBA" id="ARBA00022450"/>
    </source>
</evidence>
<keyword evidence="4" id="KW-0677">Repeat</keyword>
<dbReference type="Pfam" id="PF21089">
    <property type="entry name" value="PKS_DH_N"/>
    <property type="match status" value="1"/>
</dbReference>
<dbReference type="NCBIfam" id="TIGR04532">
    <property type="entry name" value="PT_fungal_PKS"/>
    <property type="match status" value="1"/>
</dbReference>
<dbReference type="SUPFAM" id="SSF47336">
    <property type="entry name" value="ACP-like"/>
    <property type="match status" value="1"/>
</dbReference>
<feature type="compositionally biased region" description="Polar residues" evidence="6">
    <location>
        <begin position="1711"/>
        <end position="1725"/>
    </location>
</feature>
<dbReference type="InterPro" id="IPR014031">
    <property type="entry name" value="Ketoacyl_synth_C"/>
</dbReference>
<dbReference type="Gene3D" id="3.30.70.250">
    <property type="entry name" value="Malonyl-CoA ACP transacylase, ACP-binding"/>
    <property type="match status" value="1"/>
</dbReference>
<feature type="domain" description="PKS/mFAS DH" evidence="9">
    <location>
        <begin position="1281"/>
        <end position="1581"/>
    </location>
</feature>
<gene>
    <name evidence="10" type="ORF">Slin15195_G120630</name>
</gene>
<feature type="active site" description="Proton donor; for dehydratase activity" evidence="5">
    <location>
        <position position="1494"/>
    </location>
</feature>
<dbReference type="InterPro" id="IPR032088">
    <property type="entry name" value="SAT"/>
</dbReference>
<dbReference type="InterPro" id="IPR014043">
    <property type="entry name" value="Acyl_transferase_dom"/>
</dbReference>
<dbReference type="EMBL" id="CP099428">
    <property type="protein sequence ID" value="USW58744.1"/>
    <property type="molecule type" value="Genomic_DNA"/>
</dbReference>
<keyword evidence="11" id="KW-1185">Reference proteome</keyword>
<feature type="region of interest" description="C-terminal hotdog fold" evidence="5">
    <location>
        <begin position="1435"/>
        <end position="1581"/>
    </location>
</feature>
<dbReference type="Gene3D" id="3.30.70.3290">
    <property type="match status" value="1"/>
</dbReference>
<evidence type="ECO:0000259" key="9">
    <source>
        <dbReference type="PROSITE" id="PS52019"/>
    </source>
</evidence>
<feature type="domain" description="Carrier" evidence="7">
    <location>
        <begin position="1638"/>
        <end position="1715"/>
    </location>
</feature>
<evidence type="ECO:0000256" key="4">
    <source>
        <dbReference type="ARBA" id="ARBA00022737"/>
    </source>
</evidence>
<protein>
    <submittedName>
        <fullName evidence="10">Thioesterase, Acyl transferase domain superfamily, phosphopantetheine binding ACP</fullName>
    </submittedName>
</protein>
<dbReference type="CDD" id="cd00833">
    <property type="entry name" value="PKS"/>
    <property type="match status" value="1"/>
</dbReference>
<dbReference type="Pfam" id="PF02801">
    <property type="entry name" value="Ketoacyl-synt_C"/>
    <property type="match status" value="1"/>
</dbReference>
<dbReference type="Gene3D" id="1.10.1200.10">
    <property type="entry name" value="ACP-like"/>
    <property type="match status" value="1"/>
</dbReference>
<evidence type="ECO:0000259" key="7">
    <source>
        <dbReference type="PROSITE" id="PS50075"/>
    </source>
</evidence>
<dbReference type="Pfam" id="PF14765">
    <property type="entry name" value="PS-DH"/>
    <property type="match status" value="1"/>
</dbReference>
<dbReference type="Pfam" id="PF00975">
    <property type="entry name" value="Thioesterase"/>
    <property type="match status" value="1"/>
</dbReference>
<organism evidence="10 11">
    <name type="scientific">Septoria linicola</name>
    <dbReference type="NCBI Taxonomy" id="215465"/>
    <lineage>
        <taxon>Eukaryota</taxon>
        <taxon>Fungi</taxon>
        <taxon>Dikarya</taxon>
        <taxon>Ascomycota</taxon>
        <taxon>Pezizomycotina</taxon>
        <taxon>Dothideomycetes</taxon>
        <taxon>Dothideomycetidae</taxon>
        <taxon>Mycosphaerellales</taxon>
        <taxon>Mycosphaerellaceae</taxon>
        <taxon>Septoria</taxon>
    </lineage>
</organism>
<dbReference type="Pfam" id="PF22621">
    <property type="entry name" value="CurL-like_PKS_C"/>
    <property type="match status" value="1"/>
</dbReference>
<dbReference type="InterPro" id="IPR036736">
    <property type="entry name" value="ACP-like_sf"/>
</dbReference>
<evidence type="ECO:0000256" key="5">
    <source>
        <dbReference type="PROSITE-ProRule" id="PRU01363"/>
    </source>
</evidence>
<dbReference type="PROSITE" id="PS00606">
    <property type="entry name" value="KS3_1"/>
    <property type="match status" value="1"/>
</dbReference>
<name>A0A9Q9B0J5_9PEZI</name>
<feature type="region of interest" description="Disordered" evidence="6">
    <location>
        <begin position="1588"/>
        <end position="1644"/>
    </location>
</feature>
<dbReference type="InterPro" id="IPR042104">
    <property type="entry name" value="PKS_dehydratase_sf"/>
</dbReference>